<feature type="non-terminal residue" evidence="9">
    <location>
        <position position="182"/>
    </location>
</feature>
<name>A0A9W4SX18_9GLOM</name>
<dbReference type="HAMAP" id="MF_01416">
    <property type="entry name" value="ATP_synth_delta_bact"/>
    <property type="match status" value="1"/>
</dbReference>
<gene>
    <name evidence="9" type="ORF">FWILDA_LOCUS11261</name>
</gene>
<evidence type="ECO:0000313" key="10">
    <source>
        <dbReference type="Proteomes" id="UP001153678"/>
    </source>
</evidence>
<keyword evidence="4" id="KW-0813">Transport</keyword>
<dbReference type="PRINTS" id="PR00125">
    <property type="entry name" value="ATPASEDELTA"/>
</dbReference>
<dbReference type="Pfam" id="PF00213">
    <property type="entry name" value="OSCP"/>
    <property type="match status" value="1"/>
</dbReference>
<dbReference type="PANTHER" id="PTHR11910">
    <property type="entry name" value="ATP SYNTHASE DELTA CHAIN"/>
    <property type="match status" value="1"/>
</dbReference>
<dbReference type="SUPFAM" id="SSF47928">
    <property type="entry name" value="N-terminal domain of the delta subunit of the F1F0-ATP synthase"/>
    <property type="match status" value="1"/>
</dbReference>
<protein>
    <recommendedName>
        <fullName evidence="3">ATP synthase subunit 5, mitochondrial</fullName>
    </recommendedName>
</protein>
<keyword evidence="8" id="KW-0066">ATP synthesis</keyword>
<dbReference type="AlphaFoldDB" id="A0A9W4SX18"/>
<evidence type="ECO:0000313" key="9">
    <source>
        <dbReference type="EMBL" id="CAI2183803.1"/>
    </source>
</evidence>
<dbReference type="Proteomes" id="UP001153678">
    <property type="component" value="Unassembled WGS sequence"/>
</dbReference>
<dbReference type="InterPro" id="IPR000711">
    <property type="entry name" value="ATPase_OSCP/dsu"/>
</dbReference>
<dbReference type="GO" id="GO:0016020">
    <property type="term" value="C:membrane"/>
    <property type="evidence" value="ECO:0007669"/>
    <property type="project" value="UniProtKB-SubCell"/>
</dbReference>
<evidence type="ECO:0000256" key="1">
    <source>
        <dbReference type="ARBA" id="ARBA00004370"/>
    </source>
</evidence>
<evidence type="ECO:0000256" key="3">
    <source>
        <dbReference type="ARBA" id="ARBA00014723"/>
    </source>
</evidence>
<comment type="caution">
    <text evidence="9">The sequence shown here is derived from an EMBL/GenBank/DDBJ whole genome shotgun (WGS) entry which is preliminary data.</text>
</comment>
<reference evidence="9" key="1">
    <citation type="submission" date="2022-08" db="EMBL/GenBank/DDBJ databases">
        <authorList>
            <person name="Kallberg Y."/>
            <person name="Tangrot J."/>
            <person name="Rosling A."/>
        </authorList>
    </citation>
    <scope>NUCLEOTIDE SEQUENCE</scope>
    <source>
        <strain evidence="9">Wild A</strain>
    </source>
</reference>
<evidence type="ECO:0000256" key="5">
    <source>
        <dbReference type="ARBA" id="ARBA00022781"/>
    </source>
</evidence>
<evidence type="ECO:0000256" key="7">
    <source>
        <dbReference type="ARBA" id="ARBA00023136"/>
    </source>
</evidence>
<proteinExistence type="inferred from homology"/>
<comment type="similarity">
    <text evidence="2">Belongs to the ATPase delta chain family.</text>
</comment>
<dbReference type="Gene3D" id="1.10.520.20">
    <property type="entry name" value="N-terminal domain of the delta subunit of the F1F0-ATP synthase"/>
    <property type="match status" value="1"/>
</dbReference>
<evidence type="ECO:0000256" key="2">
    <source>
        <dbReference type="ARBA" id="ARBA00007046"/>
    </source>
</evidence>
<sequence>LAKQALNFVPKFARGYAAPASKSVKIPLTLYGIEGRYSTALFSAAFKQHNLEKVETELKKVKTVIEKDLNIRSFLEDPSLSRQKKKDGVKQLLKDGNYSDTTKNFFKVLAENGRLTQTLKIIDAYESLMTANRNEIPVTIISAKVNPSILGGLVIEFGSDKTIDLSVSSKIAKLNKLLTDVI</sequence>
<dbReference type="NCBIfam" id="TIGR01145">
    <property type="entry name" value="ATP_synt_delta"/>
    <property type="match status" value="1"/>
</dbReference>
<organism evidence="9 10">
    <name type="scientific">Funneliformis geosporum</name>
    <dbReference type="NCBI Taxonomy" id="1117311"/>
    <lineage>
        <taxon>Eukaryota</taxon>
        <taxon>Fungi</taxon>
        <taxon>Fungi incertae sedis</taxon>
        <taxon>Mucoromycota</taxon>
        <taxon>Glomeromycotina</taxon>
        <taxon>Glomeromycetes</taxon>
        <taxon>Glomerales</taxon>
        <taxon>Glomeraceae</taxon>
        <taxon>Funneliformis</taxon>
    </lineage>
</organism>
<evidence type="ECO:0000256" key="4">
    <source>
        <dbReference type="ARBA" id="ARBA00022448"/>
    </source>
</evidence>
<dbReference type="OrthoDB" id="1262810at2759"/>
<keyword evidence="6" id="KW-0406">Ion transport</keyword>
<evidence type="ECO:0000256" key="8">
    <source>
        <dbReference type="ARBA" id="ARBA00023310"/>
    </source>
</evidence>
<keyword evidence="7" id="KW-0472">Membrane</keyword>
<comment type="subcellular location">
    <subcellularLocation>
        <location evidence="1">Membrane</location>
    </subcellularLocation>
</comment>
<keyword evidence="10" id="KW-1185">Reference proteome</keyword>
<keyword evidence="5" id="KW-0375">Hydrogen ion transport</keyword>
<dbReference type="InterPro" id="IPR026015">
    <property type="entry name" value="ATP_synth_OSCP/delta_N_sf"/>
</dbReference>
<dbReference type="EMBL" id="CAMKVN010003136">
    <property type="protein sequence ID" value="CAI2183803.1"/>
    <property type="molecule type" value="Genomic_DNA"/>
</dbReference>
<dbReference type="GO" id="GO:0046933">
    <property type="term" value="F:proton-transporting ATP synthase activity, rotational mechanism"/>
    <property type="evidence" value="ECO:0007669"/>
    <property type="project" value="InterPro"/>
</dbReference>
<evidence type="ECO:0000256" key="6">
    <source>
        <dbReference type="ARBA" id="ARBA00023065"/>
    </source>
</evidence>
<accession>A0A9W4SX18</accession>